<dbReference type="PANTHER" id="PTHR44688">
    <property type="entry name" value="DNA-BINDING TRANSCRIPTIONAL ACTIVATOR DEVR_DOSR"/>
    <property type="match status" value="1"/>
</dbReference>
<dbReference type="SMART" id="SM00421">
    <property type="entry name" value="HTH_LUXR"/>
    <property type="match status" value="1"/>
</dbReference>
<evidence type="ECO:0000256" key="3">
    <source>
        <dbReference type="ARBA" id="ARBA00023163"/>
    </source>
</evidence>
<dbReference type="Gene3D" id="1.10.10.10">
    <property type="entry name" value="Winged helix-like DNA-binding domain superfamily/Winged helix DNA-binding domain"/>
    <property type="match status" value="1"/>
</dbReference>
<dbReference type="SUPFAM" id="SSF46894">
    <property type="entry name" value="C-terminal effector domain of the bipartite response regulators"/>
    <property type="match status" value="1"/>
</dbReference>
<dbReference type="RefSeq" id="WP_192775333.1">
    <property type="nucleotide sequence ID" value="NZ_BAAASY010000029.1"/>
</dbReference>
<feature type="domain" description="HTH luxR-type" evidence="4">
    <location>
        <begin position="352"/>
        <end position="417"/>
    </location>
</feature>
<dbReference type="InterPro" id="IPR036388">
    <property type="entry name" value="WH-like_DNA-bd_sf"/>
</dbReference>
<keyword evidence="2 5" id="KW-0238">DNA-binding</keyword>
<dbReference type="CDD" id="cd06170">
    <property type="entry name" value="LuxR_C_like"/>
    <property type="match status" value="1"/>
</dbReference>
<sequence length="422" mass="44724">MDARHLLTSVFTVLSAPPGEILAPLSRMLADVVPHRALAMLTGDCARHPMRTHGQAALTERITSTELARLGSRVDVGVPWFGTAPLAGEPRQALAIAATPPDTSGALLVIVTADALPPSEAARELARRWWDLVSLQVAERAANQTPSAFASNRFVASERTRAIAELTEAHSATLTSILGALRSPGLDDATARTTATGLAVAALIDLRAATDLDRSLTEESAGAAFDRLADKLLPLTRYSEVSLELAGPRERERAVPADVANAARAVVRSAVLTMLDQGGIGRIRAGWEAADSELRISVRDDGPGTLAADTFVLHRLAELVDALGGELTIDAVPQWGTTVTATLPLTPLEGPRPGPLDTLNPRELEVLQQLALGRRNRQIAEHLHISEHTVKFHVANILEKLEVGSRTEAAAVAHTMGLAPVA</sequence>
<dbReference type="PRINTS" id="PR00038">
    <property type="entry name" value="HTHLUXR"/>
</dbReference>
<evidence type="ECO:0000259" key="4">
    <source>
        <dbReference type="PROSITE" id="PS50043"/>
    </source>
</evidence>
<dbReference type="EMBL" id="JADBEF010000001">
    <property type="protein sequence ID" value="MBE1560219.1"/>
    <property type="molecule type" value="Genomic_DNA"/>
</dbReference>
<dbReference type="PROSITE" id="PS00622">
    <property type="entry name" value="HTH_LUXR_1"/>
    <property type="match status" value="1"/>
</dbReference>
<dbReference type="PANTHER" id="PTHR44688:SF25">
    <property type="entry name" value="HTH LUXR-TYPE DOMAIN-CONTAINING PROTEIN"/>
    <property type="match status" value="1"/>
</dbReference>
<dbReference type="InterPro" id="IPR000792">
    <property type="entry name" value="Tscrpt_reg_LuxR_C"/>
</dbReference>
<gene>
    <name evidence="5" type="ORF">H4W81_002998</name>
</gene>
<evidence type="ECO:0000313" key="5">
    <source>
        <dbReference type="EMBL" id="MBE1560219.1"/>
    </source>
</evidence>
<proteinExistence type="predicted"/>
<dbReference type="Proteomes" id="UP000661607">
    <property type="component" value="Unassembled WGS sequence"/>
</dbReference>
<dbReference type="Pfam" id="PF00196">
    <property type="entry name" value="GerE"/>
    <property type="match status" value="1"/>
</dbReference>
<evidence type="ECO:0000256" key="1">
    <source>
        <dbReference type="ARBA" id="ARBA00023015"/>
    </source>
</evidence>
<dbReference type="PROSITE" id="PS50043">
    <property type="entry name" value="HTH_LUXR_2"/>
    <property type="match status" value="1"/>
</dbReference>
<dbReference type="GO" id="GO:0003677">
    <property type="term" value="F:DNA binding"/>
    <property type="evidence" value="ECO:0007669"/>
    <property type="project" value="UniProtKB-KW"/>
</dbReference>
<dbReference type="Gene3D" id="3.30.565.10">
    <property type="entry name" value="Histidine kinase-like ATPase, C-terminal domain"/>
    <property type="match status" value="1"/>
</dbReference>
<dbReference type="InterPro" id="IPR036890">
    <property type="entry name" value="HATPase_C_sf"/>
</dbReference>
<protein>
    <submittedName>
        <fullName evidence="5">DNA-binding CsgD family transcriptional regulator</fullName>
    </submittedName>
</protein>
<evidence type="ECO:0000256" key="2">
    <source>
        <dbReference type="ARBA" id="ARBA00023125"/>
    </source>
</evidence>
<evidence type="ECO:0000313" key="6">
    <source>
        <dbReference type="Proteomes" id="UP000661607"/>
    </source>
</evidence>
<reference evidence="5 6" key="1">
    <citation type="submission" date="2020-10" db="EMBL/GenBank/DDBJ databases">
        <title>Sequencing the genomes of 1000 actinobacteria strains.</title>
        <authorList>
            <person name="Klenk H.-P."/>
        </authorList>
    </citation>
    <scope>NUCLEOTIDE SEQUENCE [LARGE SCALE GENOMIC DNA]</scope>
    <source>
        <strain evidence="5 6">DSM 43748</strain>
    </source>
</reference>
<keyword evidence="6" id="KW-1185">Reference proteome</keyword>
<comment type="caution">
    <text evidence="5">The sequence shown here is derived from an EMBL/GenBank/DDBJ whole genome shotgun (WGS) entry which is preliminary data.</text>
</comment>
<accession>A0ABR9KE03</accession>
<dbReference type="InterPro" id="IPR016032">
    <property type="entry name" value="Sig_transdc_resp-reg_C-effctor"/>
</dbReference>
<keyword evidence="1" id="KW-0805">Transcription regulation</keyword>
<organism evidence="5 6">
    <name type="scientific">Nonomuraea africana</name>
    <dbReference type="NCBI Taxonomy" id="46171"/>
    <lineage>
        <taxon>Bacteria</taxon>
        <taxon>Bacillati</taxon>
        <taxon>Actinomycetota</taxon>
        <taxon>Actinomycetes</taxon>
        <taxon>Streptosporangiales</taxon>
        <taxon>Streptosporangiaceae</taxon>
        <taxon>Nonomuraea</taxon>
    </lineage>
</organism>
<keyword evidence="3" id="KW-0804">Transcription</keyword>
<name>A0ABR9KE03_9ACTN</name>
<dbReference type="SUPFAM" id="SSF55874">
    <property type="entry name" value="ATPase domain of HSP90 chaperone/DNA topoisomerase II/histidine kinase"/>
    <property type="match status" value="1"/>
</dbReference>